<name>A0A8E2F2D8_9PEZI</name>
<feature type="compositionally biased region" description="Acidic residues" evidence="1">
    <location>
        <begin position="235"/>
        <end position="244"/>
    </location>
</feature>
<evidence type="ECO:0000256" key="1">
    <source>
        <dbReference type="SAM" id="MobiDB-lite"/>
    </source>
</evidence>
<organism evidence="2 3">
    <name type="scientific">Glonium stellatum</name>
    <dbReference type="NCBI Taxonomy" id="574774"/>
    <lineage>
        <taxon>Eukaryota</taxon>
        <taxon>Fungi</taxon>
        <taxon>Dikarya</taxon>
        <taxon>Ascomycota</taxon>
        <taxon>Pezizomycotina</taxon>
        <taxon>Dothideomycetes</taxon>
        <taxon>Pleosporomycetidae</taxon>
        <taxon>Gloniales</taxon>
        <taxon>Gloniaceae</taxon>
        <taxon>Glonium</taxon>
    </lineage>
</organism>
<dbReference type="OrthoDB" id="5345504at2759"/>
<feature type="region of interest" description="Disordered" evidence="1">
    <location>
        <begin position="1"/>
        <end position="37"/>
    </location>
</feature>
<dbReference type="AlphaFoldDB" id="A0A8E2F2D8"/>
<proteinExistence type="predicted"/>
<gene>
    <name evidence="2" type="ORF">AOQ84DRAFT_291467</name>
</gene>
<feature type="region of interest" description="Disordered" evidence="1">
    <location>
        <begin position="57"/>
        <end position="102"/>
    </location>
</feature>
<feature type="compositionally biased region" description="Low complexity" evidence="1">
    <location>
        <begin position="64"/>
        <end position="76"/>
    </location>
</feature>
<dbReference type="Proteomes" id="UP000250140">
    <property type="component" value="Unassembled WGS sequence"/>
</dbReference>
<dbReference type="Pfam" id="PF20354">
    <property type="entry name" value="DUF6649"/>
    <property type="match status" value="2"/>
</dbReference>
<keyword evidence="3" id="KW-1185">Reference proteome</keyword>
<sequence>MAAKSTEVEAPKYPPTQRQQAAQKKRPASDGLENEQRLSKRFDLLNLVENNGTRLYIPVSSQNPSQSLSATTSSSKPPKPVALPVEPESKKSKKPQPRAADDFMQVEDTPNRVYIHDLAAELSDIESDEENPIFLADIEKHLSRIPKHVLVGPEPKATRENQLILYNIPSSISVPEEQDNVRKAIVEARARMREKQVSGIGEPRLESRSESHPSPGLIVTPKKHNQGSIAGAEHDPDDMEIDEI</sequence>
<reference evidence="2 3" key="1">
    <citation type="journal article" date="2016" name="Nat. Commun.">
        <title>Ectomycorrhizal ecology is imprinted in the genome of the dominant symbiotic fungus Cenococcum geophilum.</title>
        <authorList>
            <consortium name="DOE Joint Genome Institute"/>
            <person name="Peter M."/>
            <person name="Kohler A."/>
            <person name="Ohm R.A."/>
            <person name="Kuo A."/>
            <person name="Krutzmann J."/>
            <person name="Morin E."/>
            <person name="Arend M."/>
            <person name="Barry K.W."/>
            <person name="Binder M."/>
            <person name="Choi C."/>
            <person name="Clum A."/>
            <person name="Copeland A."/>
            <person name="Grisel N."/>
            <person name="Haridas S."/>
            <person name="Kipfer T."/>
            <person name="LaButti K."/>
            <person name="Lindquist E."/>
            <person name="Lipzen A."/>
            <person name="Maire R."/>
            <person name="Meier B."/>
            <person name="Mihaltcheva S."/>
            <person name="Molinier V."/>
            <person name="Murat C."/>
            <person name="Poggeler S."/>
            <person name="Quandt C.A."/>
            <person name="Sperisen C."/>
            <person name="Tritt A."/>
            <person name="Tisserant E."/>
            <person name="Crous P.W."/>
            <person name="Henrissat B."/>
            <person name="Nehls U."/>
            <person name="Egli S."/>
            <person name="Spatafora J.W."/>
            <person name="Grigoriev I.V."/>
            <person name="Martin F.M."/>
        </authorList>
    </citation>
    <scope>NUCLEOTIDE SEQUENCE [LARGE SCALE GENOMIC DNA]</scope>
    <source>
        <strain evidence="2 3">CBS 207.34</strain>
    </source>
</reference>
<dbReference type="InterPro" id="IPR046591">
    <property type="entry name" value="DUF6649"/>
</dbReference>
<protein>
    <submittedName>
        <fullName evidence="2">Uncharacterized protein</fullName>
    </submittedName>
</protein>
<dbReference type="EMBL" id="KV749469">
    <property type="protein sequence ID" value="OCL09325.1"/>
    <property type="molecule type" value="Genomic_DNA"/>
</dbReference>
<accession>A0A8E2F2D8</accession>
<feature type="compositionally biased region" description="Basic and acidic residues" evidence="1">
    <location>
        <begin position="1"/>
        <end position="10"/>
    </location>
</feature>
<evidence type="ECO:0000313" key="3">
    <source>
        <dbReference type="Proteomes" id="UP000250140"/>
    </source>
</evidence>
<evidence type="ECO:0000313" key="2">
    <source>
        <dbReference type="EMBL" id="OCL09325.1"/>
    </source>
</evidence>
<feature type="region of interest" description="Disordered" evidence="1">
    <location>
        <begin position="194"/>
        <end position="244"/>
    </location>
</feature>